<dbReference type="InterPro" id="IPR035965">
    <property type="entry name" value="PAS-like_dom_sf"/>
</dbReference>
<dbReference type="NCBIfam" id="TIGR00229">
    <property type="entry name" value="sensory_box"/>
    <property type="match status" value="2"/>
</dbReference>
<dbReference type="EMBL" id="FMAR01000018">
    <property type="protein sequence ID" value="SCC61064.1"/>
    <property type="molecule type" value="Genomic_DNA"/>
</dbReference>
<dbReference type="Gene3D" id="3.30.450.20">
    <property type="entry name" value="PAS domain"/>
    <property type="match status" value="2"/>
</dbReference>
<dbReference type="PROSITE" id="PS50113">
    <property type="entry name" value="PAC"/>
    <property type="match status" value="2"/>
</dbReference>
<dbReference type="EC" id="2.7.13.3" evidence="2"/>
<dbReference type="SMART" id="SM00388">
    <property type="entry name" value="HisKA"/>
    <property type="match status" value="1"/>
</dbReference>
<dbReference type="STRING" id="1335309.GA0116948_11856"/>
<dbReference type="OrthoDB" id="9808408at2"/>
<organism evidence="11 12">
    <name type="scientific">Chitinophaga costaii</name>
    <dbReference type="NCBI Taxonomy" id="1335309"/>
    <lineage>
        <taxon>Bacteria</taxon>
        <taxon>Pseudomonadati</taxon>
        <taxon>Bacteroidota</taxon>
        <taxon>Chitinophagia</taxon>
        <taxon>Chitinophagales</taxon>
        <taxon>Chitinophagaceae</taxon>
        <taxon>Chitinophaga</taxon>
    </lineage>
</organism>
<evidence type="ECO:0000313" key="12">
    <source>
        <dbReference type="Proteomes" id="UP000242818"/>
    </source>
</evidence>
<dbReference type="PROSITE" id="PS50112">
    <property type="entry name" value="PAS"/>
    <property type="match status" value="2"/>
</dbReference>
<feature type="domain" description="PAS" evidence="9">
    <location>
        <begin position="175"/>
        <end position="219"/>
    </location>
</feature>
<comment type="catalytic activity">
    <reaction evidence="1">
        <text>ATP + protein L-histidine = ADP + protein N-phospho-L-histidine.</text>
        <dbReference type="EC" id="2.7.13.3"/>
    </reaction>
</comment>
<dbReference type="GO" id="GO:0000155">
    <property type="term" value="F:phosphorelay sensor kinase activity"/>
    <property type="evidence" value="ECO:0007669"/>
    <property type="project" value="InterPro"/>
</dbReference>
<dbReference type="Gene3D" id="3.30.565.10">
    <property type="entry name" value="Histidine kinase-like ATPase, C-terminal domain"/>
    <property type="match status" value="1"/>
</dbReference>
<dbReference type="InterPro" id="IPR000700">
    <property type="entry name" value="PAS-assoc_C"/>
</dbReference>
<dbReference type="AlphaFoldDB" id="A0A1C4FYW6"/>
<feature type="coiled-coil region" evidence="7">
    <location>
        <begin position="126"/>
        <end position="153"/>
    </location>
</feature>
<dbReference type="Pfam" id="PF13426">
    <property type="entry name" value="PAS_9"/>
    <property type="match status" value="2"/>
</dbReference>
<evidence type="ECO:0000259" key="10">
    <source>
        <dbReference type="PROSITE" id="PS50113"/>
    </source>
</evidence>
<dbReference type="CDD" id="cd00075">
    <property type="entry name" value="HATPase"/>
    <property type="match status" value="1"/>
</dbReference>
<dbReference type="InterPro" id="IPR036890">
    <property type="entry name" value="HATPase_C_sf"/>
</dbReference>
<name>A0A1C4FYW6_9BACT</name>
<evidence type="ECO:0000256" key="4">
    <source>
        <dbReference type="ARBA" id="ARBA00022679"/>
    </source>
</evidence>
<dbReference type="Pfam" id="PF00512">
    <property type="entry name" value="HisKA"/>
    <property type="match status" value="1"/>
</dbReference>
<dbReference type="SMART" id="SM00086">
    <property type="entry name" value="PAC"/>
    <property type="match status" value="2"/>
</dbReference>
<evidence type="ECO:0000256" key="3">
    <source>
        <dbReference type="ARBA" id="ARBA00022553"/>
    </source>
</evidence>
<accession>A0A1C4FYW6</accession>
<dbReference type="InterPro" id="IPR004358">
    <property type="entry name" value="Sig_transdc_His_kin-like_C"/>
</dbReference>
<dbReference type="InterPro" id="IPR001610">
    <property type="entry name" value="PAC"/>
</dbReference>
<dbReference type="RefSeq" id="WP_089715171.1">
    <property type="nucleotide sequence ID" value="NZ_FMAR01000018.1"/>
</dbReference>
<keyword evidence="12" id="KW-1185">Reference proteome</keyword>
<dbReference type="PRINTS" id="PR00344">
    <property type="entry name" value="BCTRLSENSOR"/>
</dbReference>
<evidence type="ECO:0000259" key="8">
    <source>
        <dbReference type="PROSITE" id="PS50109"/>
    </source>
</evidence>
<dbReference type="SUPFAM" id="SSF55785">
    <property type="entry name" value="PYP-like sensor domain (PAS domain)"/>
    <property type="match status" value="2"/>
</dbReference>
<feature type="domain" description="Histidine kinase" evidence="8">
    <location>
        <begin position="334"/>
        <end position="549"/>
    </location>
</feature>
<dbReference type="InterPro" id="IPR050736">
    <property type="entry name" value="Sensor_HK_Regulatory"/>
</dbReference>
<dbReference type="SMART" id="SM00091">
    <property type="entry name" value="PAS"/>
    <property type="match status" value="2"/>
</dbReference>
<dbReference type="InterPro" id="IPR036097">
    <property type="entry name" value="HisK_dim/P_sf"/>
</dbReference>
<dbReference type="SUPFAM" id="SSF47384">
    <property type="entry name" value="Homodimeric domain of signal transducing histidine kinase"/>
    <property type="match status" value="1"/>
</dbReference>
<dbReference type="PROSITE" id="PS50109">
    <property type="entry name" value="HIS_KIN"/>
    <property type="match status" value="1"/>
</dbReference>
<feature type="domain" description="PAC" evidence="10">
    <location>
        <begin position="264"/>
        <end position="316"/>
    </location>
</feature>
<dbReference type="SMART" id="SM00387">
    <property type="entry name" value="HATPase_c"/>
    <property type="match status" value="1"/>
</dbReference>
<dbReference type="InterPro" id="IPR005467">
    <property type="entry name" value="His_kinase_dom"/>
</dbReference>
<keyword evidence="4" id="KW-0808">Transferase</keyword>
<evidence type="ECO:0000256" key="5">
    <source>
        <dbReference type="ARBA" id="ARBA00022777"/>
    </source>
</evidence>
<dbReference type="PANTHER" id="PTHR43711:SF26">
    <property type="entry name" value="SENSOR HISTIDINE KINASE RCSC"/>
    <property type="match status" value="1"/>
</dbReference>
<keyword evidence="5" id="KW-0418">Kinase</keyword>
<protein>
    <recommendedName>
        <fullName evidence="2">histidine kinase</fullName>
        <ecNumber evidence="2">2.7.13.3</ecNumber>
    </recommendedName>
</protein>
<dbReference type="InterPro" id="IPR003661">
    <property type="entry name" value="HisK_dim/P_dom"/>
</dbReference>
<evidence type="ECO:0000256" key="1">
    <source>
        <dbReference type="ARBA" id="ARBA00000085"/>
    </source>
</evidence>
<dbReference type="Gene3D" id="1.10.287.130">
    <property type="match status" value="1"/>
</dbReference>
<dbReference type="SUPFAM" id="SSF55874">
    <property type="entry name" value="ATPase domain of HSP90 chaperone/DNA topoisomerase II/histidine kinase"/>
    <property type="match status" value="1"/>
</dbReference>
<dbReference type="CDD" id="cd00130">
    <property type="entry name" value="PAS"/>
    <property type="match status" value="2"/>
</dbReference>
<dbReference type="CDD" id="cd00082">
    <property type="entry name" value="HisKA"/>
    <property type="match status" value="1"/>
</dbReference>
<dbReference type="PANTHER" id="PTHR43711">
    <property type="entry name" value="TWO-COMPONENT HISTIDINE KINASE"/>
    <property type="match status" value="1"/>
</dbReference>
<evidence type="ECO:0000313" key="11">
    <source>
        <dbReference type="EMBL" id="SCC61064.1"/>
    </source>
</evidence>
<keyword evidence="6" id="KW-0902">Two-component regulatory system</keyword>
<dbReference type="InterPro" id="IPR000014">
    <property type="entry name" value="PAS"/>
</dbReference>
<dbReference type="Pfam" id="PF02518">
    <property type="entry name" value="HATPase_c"/>
    <property type="match status" value="1"/>
</dbReference>
<feature type="domain" description="PAS" evidence="9">
    <location>
        <begin position="8"/>
        <end position="53"/>
    </location>
</feature>
<evidence type="ECO:0000256" key="2">
    <source>
        <dbReference type="ARBA" id="ARBA00012438"/>
    </source>
</evidence>
<dbReference type="GO" id="GO:0006355">
    <property type="term" value="P:regulation of DNA-templated transcription"/>
    <property type="evidence" value="ECO:0007669"/>
    <property type="project" value="InterPro"/>
</dbReference>
<evidence type="ECO:0000259" key="9">
    <source>
        <dbReference type="PROSITE" id="PS50112"/>
    </source>
</evidence>
<keyword evidence="7" id="KW-0175">Coiled coil</keyword>
<sequence length="551" mass="61993">MGDSSQHHKSNFDVLFNHATIGIIVTNDQGQIMVANPFLLNQFGYTDKEVVGQKVEKLIPARFHERHVGHRDKFQQHPRSRPMGASMELFAVRNDGSEFPVEVSLGAYGTEEGHFVIAFVSDISYRKQSEAALKQLNADLERKVEERTQSLTETVAKLGEQMQEVQTKDTELQRVNGYLESIWNHAEAIIVSTDKKGLIKLFNPAAERLLGYTAAETIDHLTPLVFHDPAEIAARNDQFSKELGQPILEGMETVTIKAIYNLPNEYEWLYYRKNGTTLSVSVNVSALRDAEGNITGYLCIGSDISERKRAENDLRVALEKEKELNELKSRFVSIASHEFRTPLSTVLSSAYLISKYEKQEEQPQRQKHLQRIISSVNMLTDILNDFLSVGKIEEGKIQVRISRFNVNAHISNVISEMHGLQKKKQTINYNHEGETMLVLDPALLTHIVMNLVSNAIKFSPEGAEITVHTTVTPAYFTLLVKDHGIGIAKEDQQHLFERFFRGGNVSNIQGTGLGLHIVARYAELLHGQVTCISELGSGAEFTIQFQNNHTI</sequence>
<evidence type="ECO:0000256" key="7">
    <source>
        <dbReference type="SAM" id="Coils"/>
    </source>
</evidence>
<dbReference type="Proteomes" id="UP000242818">
    <property type="component" value="Unassembled WGS sequence"/>
</dbReference>
<feature type="domain" description="PAC" evidence="10">
    <location>
        <begin position="85"/>
        <end position="135"/>
    </location>
</feature>
<keyword evidence="3" id="KW-0597">Phosphoprotein</keyword>
<dbReference type="InterPro" id="IPR003594">
    <property type="entry name" value="HATPase_dom"/>
</dbReference>
<reference evidence="11 12" key="1">
    <citation type="submission" date="2016-08" db="EMBL/GenBank/DDBJ databases">
        <authorList>
            <person name="Seilhamer J.J."/>
        </authorList>
    </citation>
    <scope>NUCLEOTIDE SEQUENCE [LARGE SCALE GENOMIC DNA]</scope>
    <source>
        <strain evidence="11 12">A37T2</strain>
    </source>
</reference>
<proteinExistence type="predicted"/>
<gene>
    <name evidence="11" type="ORF">GA0116948_11856</name>
</gene>
<evidence type="ECO:0000256" key="6">
    <source>
        <dbReference type="ARBA" id="ARBA00023012"/>
    </source>
</evidence>